<keyword evidence="4" id="KW-0408">Iron</keyword>
<dbReference type="Gene3D" id="3.40.50.1980">
    <property type="entry name" value="Nitrogenase molybdenum iron protein domain"/>
    <property type="match status" value="2"/>
</dbReference>
<evidence type="ECO:0000256" key="4">
    <source>
        <dbReference type="ARBA" id="ARBA00022496"/>
    </source>
</evidence>
<proteinExistence type="inferred from homology"/>
<comment type="similarity">
    <text evidence="2">Belongs to the bacterial solute-binding protein 8 family.</text>
</comment>
<keyword evidence="3" id="KW-0813">Transport</keyword>
<dbReference type="GO" id="GO:1901678">
    <property type="term" value="P:iron coordination entity transport"/>
    <property type="evidence" value="ECO:0007669"/>
    <property type="project" value="UniProtKB-ARBA"/>
</dbReference>
<dbReference type="STRING" id="1121001.SAMN02745857_02332"/>
<dbReference type="SUPFAM" id="SSF53807">
    <property type="entry name" value="Helical backbone' metal receptor"/>
    <property type="match status" value="1"/>
</dbReference>
<accession>A0A1W1XPV9</accession>
<evidence type="ECO:0000256" key="5">
    <source>
        <dbReference type="ARBA" id="ARBA00022729"/>
    </source>
</evidence>
<dbReference type="PANTHER" id="PTHR30532">
    <property type="entry name" value="IRON III DICITRATE-BINDING PERIPLASMIC PROTEIN"/>
    <property type="match status" value="1"/>
</dbReference>
<sequence length="303" mass="31970">MKSLFLPALLLACLTASTAAWAARTITDANGTQLSVPDHPERILVLSELDLDAALALKIKPVGTTNGRGQDGAPRYLGAVGSKLVSVGNFGTPVLDKVIALQPDLILAGGLPDPELLAQLRRIAPTAVTYKLGDDWKAAFARIAQITARDAQAQSFMATYQQRLTQVRSQLGKQAGATVSVVRWNPQGPAYMLKDAFASLVLADLQLKRPAGQLQPGIAHSPPLSLEALNRIDADWLFIGTLAPAGQASSALASAKAMPAFQQLAAVKRQQMVVIDGSLWTSLGGPLAALAIVDDVDKAMVKR</sequence>
<dbReference type="InterPro" id="IPR051313">
    <property type="entry name" value="Bact_iron-sidero_bind"/>
</dbReference>
<dbReference type="Pfam" id="PF01497">
    <property type="entry name" value="Peripla_BP_2"/>
    <property type="match status" value="1"/>
</dbReference>
<dbReference type="RefSeq" id="WP_084090981.1">
    <property type="nucleotide sequence ID" value="NZ_FWXD01000012.1"/>
</dbReference>
<dbReference type="EMBL" id="FWXD01000012">
    <property type="protein sequence ID" value="SMC25904.1"/>
    <property type="molecule type" value="Genomic_DNA"/>
</dbReference>
<dbReference type="OrthoDB" id="9793175at2"/>
<keyword evidence="9" id="KW-1185">Reference proteome</keyword>
<evidence type="ECO:0000256" key="6">
    <source>
        <dbReference type="SAM" id="SignalP"/>
    </source>
</evidence>
<evidence type="ECO:0000256" key="2">
    <source>
        <dbReference type="ARBA" id="ARBA00008814"/>
    </source>
</evidence>
<dbReference type="Proteomes" id="UP000192761">
    <property type="component" value="Unassembled WGS sequence"/>
</dbReference>
<comment type="subcellular location">
    <subcellularLocation>
        <location evidence="1">Cell envelope</location>
    </subcellularLocation>
</comment>
<dbReference type="GO" id="GO:0030288">
    <property type="term" value="C:outer membrane-bounded periplasmic space"/>
    <property type="evidence" value="ECO:0007669"/>
    <property type="project" value="TreeGrafter"/>
</dbReference>
<organism evidence="8 9">
    <name type="scientific">Andreprevotia lacus DSM 23236</name>
    <dbReference type="NCBI Taxonomy" id="1121001"/>
    <lineage>
        <taxon>Bacteria</taxon>
        <taxon>Pseudomonadati</taxon>
        <taxon>Pseudomonadota</taxon>
        <taxon>Betaproteobacteria</taxon>
        <taxon>Neisseriales</taxon>
        <taxon>Chitinibacteraceae</taxon>
        <taxon>Andreprevotia</taxon>
    </lineage>
</organism>
<dbReference type="InterPro" id="IPR002491">
    <property type="entry name" value="ABC_transptr_periplasmic_BD"/>
</dbReference>
<keyword evidence="5 6" id="KW-0732">Signal</keyword>
<name>A0A1W1XPV9_9NEIS</name>
<reference evidence="8 9" key="1">
    <citation type="submission" date="2017-04" db="EMBL/GenBank/DDBJ databases">
        <authorList>
            <person name="Afonso C.L."/>
            <person name="Miller P.J."/>
            <person name="Scott M.A."/>
            <person name="Spackman E."/>
            <person name="Goraichik I."/>
            <person name="Dimitrov K.M."/>
            <person name="Suarez D.L."/>
            <person name="Swayne D.E."/>
        </authorList>
    </citation>
    <scope>NUCLEOTIDE SEQUENCE [LARGE SCALE GENOMIC DNA]</scope>
    <source>
        <strain evidence="8 9">DSM 23236</strain>
    </source>
</reference>
<evidence type="ECO:0000259" key="7">
    <source>
        <dbReference type="PROSITE" id="PS50983"/>
    </source>
</evidence>
<evidence type="ECO:0000256" key="3">
    <source>
        <dbReference type="ARBA" id="ARBA00022448"/>
    </source>
</evidence>
<protein>
    <submittedName>
        <fullName evidence="8">Iron complex transport system substrate-binding protein</fullName>
    </submittedName>
</protein>
<gene>
    <name evidence="8" type="ORF">SAMN02745857_02332</name>
</gene>
<dbReference type="PROSITE" id="PS50983">
    <property type="entry name" value="FE_B12_PBP"/>
    <property type="match status" value="1"/>
</dbReference>
<evidence type="ECO:0000313" key="9">
    <source>
        <dbReference type="Proteomes" id="UP000192761"/>
    </source>
</evidence>
<keyword evidence="4" id="KW-0406">Ion transport</keyword>
<dbReference type="AlphaFoldDB" id="A0A1W1XPV9"/>
<dbReference type="CDD" id="cd01146">
    <property type="entry name" value="FhuD"/>
    <property type="match status" value="1"/>
</dbReference>
<evidence type="ECO:0000313" key="8">
    <source>
        <dbReference type="EMBL" id="SMC25904.1"/>
    </source>
</evidence>
<feature type="chain" id="PRO_5013094174" evidence="6">
    <location>
        <begin position="23"/>
        <end position="303"/>
    </location>
</feature>
<feature type="signal peptide" evidence="6">
    <location>
        <begin position="1"/>
        <end position="22"/>
    </location>
</feature>
<feature type="domain" description="Fe/B12 periplasmic-binding" evidence="7">
    <location>
        <begin position="42"/>
        <end position="303"/>
    </location>
</feature>
<evidence type="ECO:0000256" key="1">
    <source>
        <dbReference type="ARBA" id="ARBA00004196"/>
    </source>
</evidence>
<keyword evidence="4" id="KW-0410">Iron transport</keyword>
<dbReference type="PANTHER" id="PTHR30532:SF25">
    <property type="entry name" value="IRON(III) DICITRATE-BINDING PERIPLASMIC PROTEIN"/>
    <property type="match status" value="1"/>
</dbReference>